<dbReference type="Pfam" id="PF19269">
    <property type="entry name" value="Anticodon_2"/>
    <property type="match status" value="1"/>
</dbReference>
<comment type="subcellular location">
    <subcellularLocation>
        <location evidence="7">Cytoplasm</location>
    </subcellularLocation>
</comment>
<keyword evidence="7" id="KW-0862">Zinc</keyword>
<dbReference type="SUPFAM" id="SSF48163">
    <property type="entry name" value="An anticodon-binding domain of class I aminoacyl-tRNA synthetases"/>
    <property type="match status" value="1"/>
</dbReference>
<dbReference type="SUPFAM" id="SSF52374">
    <property type="entry name" value="Nucleotidylyl transferase"/>
    <property type="match status" value="1"/>
</dbReference>
<dbReference type="InterPro" id="IPR033910">
    <property type="entry name" value="GluRS_core"/>
</dbReference>
<evidence type="ECO:0000256" key="1">
    <source>
        <dbReference type="ARBA" id="ARBA00007894"/>
    </source>
</evidence>
<dbReference type="GO" id="GO:0005524">
    <property type="term" value="F:ATP binding"/>
    <property type="evidence" value="ECO:0007669"/>
    <property type="project" value="UniProtKB-UniRule"/>
</dbReference>
<comment type="similarity">
    <text evidence="1 7">Belongs to the class-I aminoacyl-tRNA synthetase family. Glutamate--tRNA ligase type 1 subfamily.</text>
</comment>
<evidence type="ECO:0000313" key="11">
    <source>
        <dbReference type="Proteomes" id="UP000178783"/>
    </source>
</evidence>
<dbReference type="InterPro" id="IPR000924">
    <property type="entry name" value="Glu/Gln-tRNA-synth"/>
</dbReference>
<comment type="cofactor">
    <cofactor evidence="7">
        <name>Zn(2+)</name>
        <dbReference type="ChEBI" id="CHEBI:29105"/>
    </cofactor>
    <text evidence="7">Binds 1 zinc ion per subunit.</text>
</comment>
<dbReference type="GO" id="GO:0004818">
    <property type="term" value="F:glutamate-tRNA ligase activity"/>
    <property type="evidence" value="ECO:0007669"/>
    <property type="project" value="UniProtKB-UniRule"/>
</dbReference>
<gene>
    <name evidence="7" type="primary">gltX</name>
    <name evidence="10" type="ORF">A3H66_01005</name>
</gene>
<keyword evidence="7" id="KW-0479">Metal-binding</keyword>
<dbReference type="PANTHER" id="PTHR43311">
    <property type="entry name" value="GLUTAMATE--TRNA LIGASE"/>
    <property type="match status" value="1"/>
</dbReference>
<evidence type="ECO:0000256" key="6">
    <source>
        <dbReference type="ARBA" id="ARBA00023146"/>
    </source>
</evidence>
<dbReference type="GO" id="GO:0000049">
    <property type="term" value="F:tRNA binding"/>
    <property type="evidence" value="ECO:0007669"/>
    <property type="project" value="InterPro"/>
</dbReference>
<dbReference type="GO" id="GO:0006424">
    <property type="term" value="P:glutamyl-tRNA aminoacylation"/>
    <property type="evidence" value="ECO:0007669"/>
    <property type="project" value="UniProtKB-UniRule"/>
</dbReference>
<dbReference type="NCBIfam" id="TIGR00464">
    <property type="entry name" value="gltX_bact"/>
    <property type="match status" value="1"/>
</dbReference>
<protein>
    <recommendedName>
        <fullName evidence="7">Glutamate--tRNA ligase</fullName>
        <ecNumber evidence="7">6.1.1.17</ecNumber>
    </recommendedName>
    <alternativeName>
        <fullName evidence="7">Glutamyl-tRNA synthetase</fullName>
        <shortName evidence="7">GluRS</shortName>
    </alternativeName>
</protein>
<evidence type="ECO:0000256" key="4">
    <source>
        <dbReference type="ARBA" id="ARBA00022840"/>
    </source>
</evidence>
<feature type="short sequence motif" description="'HIGH' region" evidence="7">
    <location>
        <begin position="11"/>
        <end position="21"/>
    </location>
</feature>
<dbReference type="InterPro" id="IPR008925">
    <property type="entry name" value="aa_tRNA-synth_I_cd-bd_sf"/>
</dbReference>
<dbReference type="PRINTS" id="PR00987">
    <property type="entry name" value="TRNASYNTHGLU"/>
</dbReference>
<feature type="binding site" evidence="7">
    <location>
        <position position="123"/>
    </location>
    <ligand>
        <name>Zn(2+)</name>
        <dbReference type="ChEBI" id="CHEBI:29105"/>
    </ligand>
</feature>
<evidence type="ECO:0000259" key="8">
    <source>
        <dbReference type="Pfam" id="PF00749"/>
    </source>
</evidence>
<comment type="caution">
    <text evidence="10">The sequence shown here is derived from an EMBL/GenBank/DDBJ whole genome shotgun (WGS) entry which is preliminary data.</text>
</comment>
<dbReference type="AlphaFoldDB" id="A0A1F5SBM5"/>
<evidence type="ECO:0000256" key="5">
    <source>
        <dbReference type="ARBA" id="ARBA00022917"/>
    </source>
</evidence>
<dbReference type="GO" id="GO:0008270">
    <property type="term" value="F:zinc ion binding"/>
    <property type="evidence" value="ECO:0007669"/>
    <property type="project" value="UniProtKB-UniRule"/>
</dbReference>
<feature type="binding site" evidence="7">
    <location>
        <position position="150"/>
    </location>
    <ligand>
        <name>Zn(2+)</name>
        <dbReference type="ChEBI" id="CHEBI:29105"/>
    </ligand>
</feature>
<dbReference type="Pfam" id="PF00749">
    <property type="entry name" value="tRNA-synt_1c"/>
    <property type="match status" value="1"/>
</dbReference>
<keyword evidence="2 7" id="KW-0436">Ligase</keyword>
<comment type="catalytic activity">
    <reaction evidence="7">
        <text>tRNA(Glu) + L-glutamate + ATP = L-glutamyl-tRNA(Glu) + AMP + diphosphate</text>
        <dbReference type="Rhea" id="RHEA:23540"/>
        <dbReference type="Rhea" id="RHEA-COMP:9663"/>
        <dbReference type="Rhea" id="RHEA-COMP:9680"/>
        <dbReference type="ChEBI" id="CHEBI:29985"/>
        <dbReference type="ChEBI" id="CHEBI:30616"/>
        <dbReference type="ChEBI" id="CHEBI:33019"/>
        <dbReference type="ChEBI" id="CHEBI:78442"/>
        <dbReference type="ChEBI" id="CHEBI:78520"/>
        <dbReference type="ChEBI" id="CHEBI:456215"/>
        <dbReference type="EC" id="6.1.1.17"/>
    </reaction>
</comment>
<dbReference type="InterPro" id="IPR049940">
    <property type="entry name" value="GluQ/Sye"/>
</dbReference>
<keyword evidence="4 7" id="KW-0067">ATP-binding</keyword>
<name>A0A1F5SBM5_9BACT</name>
<keyword evidence="7" id="KW-0963">Cytoplasm</keyword>
<dbReference type="GO" id="GO:0005737">
    <property type="term" value="C:cytoplasm"/>
    <property type="evidence" value="ECO:0007669"/>
    <property type="project" value="UniProtKB-SubCell"/>
</dbReference>
<keyword evidence="6 7" id="KW-0030">Aminoacyl-tRNA synthetase</keyword>
<proteinExistence type="inferred from homology"/>
<evidence type="ECO:0000256" key="7">
    <source>
        <dbReference type="HAMAP-Rule" id="MF_00022"/>
    </source>
</evidence>
<dbReference type="InterPro" id="IPR020058">
    <property type="entry name" value="Glu/Gln-tRNA-synth_Ib_cat-dom"/>
</dbReference>
<feature type="domain" description="Glutamyl/glutaminyl-tRNA synthetase class Ib catalytic" evidence="8">
    <location>
        <begin position="4"/>
        <end position="343"/>
    </location>
</feature>
<keyword evidence="5 7" id="KW-0648">Protein biosynthesis</keyword>
<sequence length="512" mass="58202">MSTNVRVRFAPSPTGFLHIGSLRTALFDYLIARTLGGKLILRIEDTDKKRQMEGAVEGLINILAWAGIKFDEGPGYLRAVDNDTQADINKDVGEFGPYIQSQRLGIYKEHSQALLKKGGAYRCFCSPARLEEMRAEQQAQKMPPRYDRACRDLSERQIAKKIADGEIFVLRQKMPLSGEIIAHDELRGDIKFAARDLEDQVLIKSDGMPTYQFASVVDDHLMEISHVLRGEEWISSFPKNILLYQGFGWRPPKFIHLTLTLNKAGGKLSKRQGDVAVEDFRAMGYLPEALLNFCVLQGWHPSASAKAPADKKDEILSLDQMIEYFDYQDMGTSSAIFEIEKLDYFNGYYIRQKSVEALTKLCLPFLGENLKLTKDSRKQSEDYIKKVIALEQERLKKLSAIGELTEFMFTDDLRYEPKLLVWKKLTLEQVKENLQTVFELLEKISATDWTRSSIETALIGYIEAKQMKAGDYLWPLRAALTGRQSSSGPFEVAEVLGKEESLKRINVAIKKI</sequence>
<dbReference type="Proteomes" id="UP000178783">
    <property type="component" value="Unassembled WGS sequence"/>
</dbReference>
<comment type="function">
    <text evidence="7">Catalyzes the attachment of glutamate to tRNA(Glu) in a two-step reaction: glutamate is first activated by ATP to form Glu-AMP and then transferred to the acceptor end of tRNA(Glu).</text>
</comment>
<dbReference type="InterPro" id="IPR045462">
    <property type="entry name" value="aa-tRNA-synth_I_cd-bd"/>
</dbReference>
<evidence type="ECO:0000256" key="3">
    <source>
        <dbReference type="ARBA" id="ARBA00022741"/>
    </source>
</evidence>
<dbReference type="EC" id="6.1.1.17" evidence="7"/>
<evidence type="ECO:0000259" key="9">
    <source>
        <dbReference type="Pfam" id="PF19269"/>
    </source>
</evidence>
<dbReference type="InterPro" id="IPR020751">
    <property type="entry name" value="aa-tRNA-synth_I_codon-bd_sub2"/>
</dbReference>
<dbReference type="CDD" id="cd00808">
    <property type="entry name" value="GluRS_core"/>
    <property type="match status" value="1"/>
</dbReference>
<comment type="subunit">
    <text evidence="7">Monomer.</text>
</comment>
<feature type="short sequence motif" description="'KMSKS' region" evidence="7">
    <location>
        <begin position="267"/>
        <end position="271"/>
    </location>
</feature>
<feature type="binding site" evidence="7">
    <location>
        <position position="152"/>
    </location>
    <ligand>
        <name>Zn(2+)</name>
        <dbReference type="ChEBI" id="CHEBI:29105"/>
    </ligand>
</feature>
<dbReference type="STRING" id="1797989.A3H66_01005"/>
<organism evidence="10 11">
    <name type="scientific">Candidatus Falkowbacteria bacterium RIFCSPLOWO2_02_FULL_45_21</name>
    <dbReference type="NCBI Taxonomy" id="1797989"/>
    <lineage>
        <taxon>Bacteria</taxon>
        <taxon>Candidatus Falkowiibacteriota</taxon>
    </lineage>
</organism>
<accession>A0A1F5SBM5</accession>
<feature type="domain" description="Aminoacyl-tRNA synthetase class I anticodon-binding" evidence="9">
    <location>
        <begin position="358"/>
        <end position="509"/>
    </location>
</feature>
<dbReference type="Gene3D" id="3.40.50.620">
    <property type="entry name" value="HUPs"/>
    <property type="match status" value="1"/>
</dbReference>
<evidence type="ECO:0000256" key="2">
    <source>
        <dbReference type="ARBA" id="ARBA00022598"/>
    </source>
</evidence>
<dbReference type="FunFam" id="3.40.50.620:FF:000045">
    <property type="entry name" value="Glutamate--tRNA ligase, mitochondrial"/>
    <property type="match status" value="1"/>
</dbReference>
<dbReference type="EMBL" id="MFFW01000038">
    <property type="protein sequence ID" value="OGF24108.1"/>
    <property type="molecule type" value="Genomic_DNA"/>
</dbReference>
<dbReference type="PANTHER" id="PTHR43311:SF2">
    <property type="entry name" value="GLUTAMATE--TRNA LIGASE, MITOCHONDRIAL-RELATED"/>
    <property type="match status" value="1"/>
</dbReference>
<dbReference type="InterPro" id="IPR014729">
    <property type="entry name" value="Rossmann-like_a/b/a_fold"/>
</dbReference>
<feature type="binding site" evidence="7">
    <location>
        <position position="270"/>
    </location>
    <ligand>
        <name>ATP</name>
        <dbReference type="ChEBI" id="CHEBI:30616"/>
    </ligand>
</feature>
<evidence type="ECO:0000313" key="10">
    <source>
        <dbReference type="EMBL" id="OGF24108.1"/>
    </source>
</evidence>
<dbReference type="InterPro" id="IPR004527">
    <property type="entry name" value="Glu-tRNA-ligase_bac/mito"/>
</dbReference>
<dbReference type="HAMAP" id="MF_00022">
    <property type="entry name" value="Glu_tRNA_synth_type1"/>
    <property type="match status" value="1"/>
</dbReference>
<keyword evidence="3 7" id="KW-0547">Nucleotide-binding</keyword>
<reference evidence="10 11" key="1">
    <citation type="journal article" date="2016" name="Nat. Commun.">
        <title>Thousands of microbial genomes shed light on interconnected biogeochemical processes in an aquifer system.</title>
        <authorList>
            <person name="Anantharaman K."/>
            <person name="Brown C.T."/>
            <person name="Hug L.A."/>
            <person name="Sharon I."/>
            <person name="Castelle C.J."/>
            <person name="Probst A.J."/>
            <person name="Thomas B.C."/>
            <person name="Singh A."/>
            <person name="Wilkins M.J."/>
            <person name="Karaoz U."/>
            <person name="Brodie E.L."/>
            <person name="Williams K.H."/>
            <person name="Hubbard S.S."/>
            <person name="Banfield J.F."/>
        </authorList>
    </citation>
    <scope>NUCLEOTIDE SEQUENCE [LARGE SCALE GENOMIC DNA]</scope>
</reference>
<dbReference type="Gene3D" id="1.10.10.350">
    <property type="match status" value="1"/>
</dbReference>
<feature type="binding site" evidence="7">
    <location>
        <position position="125"/>
    </location>
    <ligand>
        <name>Zn(2+)</name>
        <dbReference type="ChEBI" id="CHEBI:29105"/>
    </ligand>
</feature>